<accession>A0A0C5VDP0</accession>
<gene>
    <name evidence="1" type="ORF">YC6258_00259</name>
</gene>
<keyword evidence="2" id="KW-1185">Reference proteome</keyword>
<reference evidence="1 2" key="1">
    <citation type="submission" date="2014-01" db="EMBL/GenBank/DDBJ databases">
        <title>Full genme sequencing of cellulolytic bacterium Gynuella sunshinyii YC6258T gen. nov., sp. nov.</title>
        <authorList>
            <person name="Khan H."/>
            <person name="Chung E.J."/>
            <person name="Chung Y.R."/>
        </authorList>
    </citation>
    <scope>NUCLEOTIDE SEQUENCE [LARGE SCALE GENOMIC DNA]</scope>
    <source>
        <strain evidence="1 2">YC6258</strain>
    </source>
</reference>
<dbReference type="STRING" id="1445510.YC6258_00259"/>
<proteinExistence type="predicted"/>
<evidence type="ECO:0000313" key="1">
    <source>
        <dbReference type="EMBL" id="AJQ92311.1"/>
    </source>
</evidence>
<dbReference type="HOGENOM" id="CLU_2809224_0_0_6"/>
<dbReference type="Proteomes" id="UP000032266">
    <property type="component" value="Chromosome"/>
</dbReference>
<sequence length="69" mass="8020">MQDFYSAIYSETPAHSDDIHDMIIENSDLEVITDSGSTRRSANAIKSTDFIKLKPQRQMFFMYEKPTKK</sequence>
<dbReference type="EMBL" id="CP007142">
    <property type="protein sequence ID" value="AJQ92311.1"/>
    <property type="molecule type" value="Genomic_DNA"/>
</dbReference>
<protein>
    <submittedName>
        <fullName evidence="1">Uncharacterized protein</fullName>
    </submittedName>
</protein>
<dbReference type="KEGG" id="gsn:YC6258_00259"/>
<name>A0A0C5VDP0_9GAMM</name>
<dbReference type="AlphaFoldDB" id="A0A0C5VDP0"/>
<evidence type="ECO:0000313" key="2">
    <source>
        <dbReference type="Proteomes" id="UP000032266"/>
    </source>
</evidence>
<organism evidence="1 2">
    <name type="scientific">Gynuella sunshinyii YC6258</name>
    <dbReference type="NCBI Taxonomy" id="1445510"/>
    <lineage>
        <taxon>Bacteria</taxon>
        <taxon>Pseudomonadati</taxon>
        <taxon>Pseudomonadota</taxon>
        <taxon>Gammaproteobacteria</taxon>
        <taxon>Oceanospirillales</taxon>
        <taxon>Saccharospirillaceae</taxon>
        <taxon>Gynuella</taxon>
    </lineage>
</organism>